<dbReference type="InterPro" id="IPR005135">
    <property type="entry name" value="Endo/exonuclease/phosphatase"/>
</dbReference>
<reference evidence="2 3" key="1">
    <citation type="journal article" date="2013" name="Curr. Biol.">
        <title>The Genome of the Foraminiferan Reticulomyxa filosa.</title>
        <authorList>
            <person name="Glockner G."/>
            <person name="Hulsmann N."/>
            <person name="Schleicher M."/>
            <person name="Noegel A.A."/>
            <person name="Eichinger L."/>
            <person name="Gallinger C."/>
            <person name="Pawlowski J."/>
            <person name="Sierra R."/>
            <person name="Euteneuer U."/>
            <person name="Pillet L."/>
            <person name="Moustafa A."/>
            <person name="Platzer M."/>
            <person name="Groth M."/>
            <person name="Szafranski K."/>
            <person name="Schliwa M."/>
        </authorList>
    </citation>
    <scope>NUCLEOTIDE SEQUENCE [LARGE SCALE GENOMIC DNA]</scope>
</reference>
<dbReference type="OrthoDB" id="410381at2759"/>
<dbReference type="GO" id="GO:0003824">
    <property type="term" value="F:catalytic activity"/>
    <property type="evidence" value="ECO:0007669"/>
    <property type="project" value="InterPro"/>
</dbReference>
<dbReference type="Proteomes" id="UP000023152">
    <property type="component" value="Unassembled WGS sequence"/>
</dbReference>
<name>X6LFU4_RETFI</name>
<proteinExistence type="predicted"/>
<comment type="caution">
    <text evidence="2">The sequence shown here is derived from an EMBL/GenBank/DDBJ whole genome shotgun (WGS) entry which is preliminary data.</text>
</comment>
<dbReference type="AlphaFoldDB" id="X6LFU4"/>
<dbReference type="Pfam" id="PF14529">
    <property type="entry name" value="Exo_endo_phos_2"/>
    <property type="match status" value="1"/>
</dbReference>
<gene>
    <name evidence="2" type="ORF">RFI_37032</name>
</gene>
<feature type="domain" description="Endonuclease/exonuclease/phosphatase" evidence="1">
    <location>
        <begin position="10"/>
        <end position="143"/>
    </location>
</feature>
<dbReference type="InterPro" id="IPR036691">
    <property type="entry name" value="Endo/exonu/phosph_ase_sf"/>
</dbReference>
<dbReference type="SUPFAM" id="SSF56219">
    <property type="entry name" value="DNase I-like"/>
    <property type="match status" value="1"/>
</dbReference>
<evidence type="ECO:0000313" key="2">
    <source>
        <dbReference type="EMBL" id="ETO00414.1"/>
    </source>
</evidence>
<evidence type="ECO:0000313" key="3">
    <source>
        <dbReference type="Proteomes" id="UP000023152"/>
    </source>
</evidence>
<accession>X6LFU4</accession>
<protein>
    <recommendedName>
        <fullName evidence="1">Endonuclease/exonuclease/phosphatase domain-containing protein</fullName>
    </recommendedName>
</protein>
<organism evidence="2 3">
    <name type="scientific">Reticulomyxa filosa</name>
    <dbReference type="NCBI Taxonomy" id="46433"/>
    <lineage>
        <taxon>Eukaryota</taxon>
        <taxon>Sar</taxon>
        <taxon>Rhizaria</taxon>
        <taxon>Retaria</taxon>
        <taxon>Foraminifera</taxon>
        <taxon>Monothalamids</taxon>
        <taxon>Reticulomyxidae</taxon>
        <taxon>Reticulomyxa</taxon>
    </lineage>
</organism>
<sequence>MTIIIHKYQIIIIFIYIPPNEDEMNDKISTNTFRNLEKIIQLFNILKYIIIIMGDFNARIIDTGDRITNQSGQLLKQLCQIHKLEILNTNQTFGQRTYHNFKTKQLTFSIVDYVIINTNIRLKKCTPQIDIIKAFTESDHFPIRLTFDIPEYIIINKQYPQLPKIIITRDKTKLKKILPDITKRIDKLLIDTGMKNYEPDLVYEGLMWNIYDTLNKTNMIRTKYMNHLKDIEQIDKRITNTKTRIK</sequence>
<evidence type="ECO:0000259" key="1">
    <source>
        <dbReference type="Pfam" id="PF14529"/>
    </source>
</evidence>
<dbReference type="EMBL" id="ASPP01041117">
    <property type="protein sequence ID" value="ETO00414.1"/>
    <property type="molecule type" value="Genomic_DNA"/>
</dbReference>
<dbReference type="Gene3D" id="3.60.10.10">
    <property type="entry name" value="Endonuclease/exonuclease/phosphatase"/>
    <property type="match status" value="1"/>
</dbReference>
<keyword evidence="3" id="KW-1185">Reference proteome</keyword>